<dbReference type="Gene3D" id="3.20.20.70">
    <property type="entry name" value="Aldolase class I"/>
    <property type="match status" value="1"/>
</dbReference>
<dbReference type="InterPro" id="IPR041071">
    <property type="entry name" value="DAHP_snth_FXD"/>
</dbReference>
<sequence length="337" mass="34942">MKRGCTDLEVAGVAARIEALGLRPSVSRGEERTVVGVIGDDRLADAGTLEALPGVSGCVRVLAPYKLASRDSHPSRTVVTIGEGEGAVRVGADAVAVIAGPCAVESWAQLEAVARAAKAAGARLLRGGAFKPRTSPYAFQGLGEEGLRLLARARGETGLPVVTEVMTAEMVPLVEEHADALQVGARNMQNFDLLRACGKARKPVLLKRGLSATLEELLMAAEYVLAGGNARVILCERGIRTYEKATRNTLDLSAVPALKELSHLPVMVDPSHGTGKRSLVTPMALAAVAAGADGLLVEVHPDPAHALSDGPQSLTPDGLVDLMARVRAVAAAVGRSA</sequence>
<proteinExistence type="predicted"/>
<evidence type="ECO:0000313" key="5">
    <source>
        <dbReference type="Proteomes" id="UP001162891"/>
    </source>
</evidence>
<dbReference type="NCBIfam" id="NF006421">
    <property type="entry name" value="PRK08673.1"/>
    <property type="match status" value="1"/>
</dbReference>
<dbReference type="InterPro" id="IPR052899">
    <property type="entry name" value="Class-I_DAHP_synthase"/>
</dbReference>
<feature type="domain" description="DAHP synthetase I/KDSA" evidence="2">
    <location>
        <begin position="87"/>
        <end position="322"/>
    </location>
</feature>
<dbReference type="NCBIfam" id="TIGR01361">
    <property type="entry name" value="DAHP_synth_Bsub"/>
    <property type="match status" value="1"/>
</dbReference>
<organism evidence="4 5">
    <name type="scientific">Anaeromyxobacter oryzae</name>
    <dbReference type="NCBI Taxonomy" id="2918170"/>
    <lineage>
        <taxon>Bacteria</taxon>
        <taxon>Pseudomonadati</taxon>
        <taxon>Myxococcota</taxon>
        <taxon>Myxococcia</taxon>
        <taxon>Myxococcales</taxon>
        <taxon>Cystobacterineae</taxon>
        <taxon>Anaeromyxobacteraceae</taxon>
        <taxon>Anaeromyxobacter</taxon>
    </lineage>
</organism>
<dbReference type="Pfam" id="PF18152">
    <property type="entry name" value="DAHP_snth_FXD"/>
    <property type="match status" value="1"/>
</dbReference>
<dbReference type="Proteomes" id="UP001162891">
    <property type="component" value="Chromosome"/>
</dbReference>
<evidence type="ECO:0000259" key="3">
    <source>
        <dbReference type="Pfam" id="PF18152"/>
    </source>
</evidence>
<dbReference type="InterPro" id="IPR013785">
    <property type="entry name" value="Aldolase_TIM"/>
</dbReference>
<reference evidence="5" key="1">
    <citation type="journal article" date="2022" name="Int. J. Syst. Evol. Microbiol.">
        <title>Anaeromyxobacter oryzae sp. nov., Anaeromyxobacter diazotrophicus sp. nov. and Anaeromyxobacter paludicola sp. nov., isolated from paddy soils.</title>
        <authorList>
            <person name="Itoh H."/>
            <person name="Xu Z."/>
            <person name="Mise K."/>
            <person name="Masuda Y."/>
            <person name="Ushijima N."/>
            <person name="Hayakawa C."/>
            <person name="Shiratori Y."/>
            <person name="Senoo K."/>
        </authorList>
    </citation>
    <scope>NUCLEOTIDE SEQUENCE [LARGE SCALE GENOMIC DNA]</scope>
    <source>
        <strain evidence="5">Red232</strain>
    </source>
</reference>
<dbReference type="Pfam" id="PF00793">
    <property type="entry name" value="DAHP_synth_1"/>
    <property type="match status" value="1"/>
</dbReference>
<evidence type="ECO:0000313" key="4">
    <source>
        <dbReference type="EMBL" id="BDG03732.1"/>
    </source>
</evidence>
<protein>
    <submittedName>
        <fullName evidence="4">3-deoxy-7-phosphoheptulonate synthase</fullName>
    </submittedName>
</protein>
<evidence type="ECO:0000256" key="1">
    <source>
        <dbReference type="ARBA" id="ARBA00022679"/>
    </source>
</evidence>
<gene>
    <name evidence="4" type="ORF">AMOR_27280</name>
</gene>
<dbReference type="InterPro" id="IPR006218">
    <property type="entry name" value="DAHP1/KDSA"/>
</dbReference>
<dbReference type="Gene3D" id="3.30.70.1140">
    <property type="entry name" value="Phospho-2-dehydro-3-deoxyheptonate aldolase, domain 1"/>
    <property type="match status" value="1"/>
</dbReference>
<feature type="domain" description="DAHP synthase ferredoxin-like" evidence="3">
    <location>
        <begin position="1"/>
        <end position="62"/>
    </location>
</feature>
<name>A0ABM7WW50_9BACT</name>
<dbReference type="EMBL" id="AP025591">
    <property type="protein sequence ID" value="BDG03732.1"/>
    <property type="molecule type" value="Genomic_DNA"/>
</dbReference>
<dbReference type="InterPro" id="IPR006268">
    <property type="entry name" value="DAHP_syn_2"/>
</dbReference>
<dbReference type="NCBIfam" id="NF009239">
    <property type="entry name" value="PRK12595.1"/>
    <property type="match status" value="1"/>
</dbReference>
<dbReference type="SUPFAM" id="SSF51569">
    <property type="entry name" value="Aldolase"/>
    <property type="match status" value="1"/>
</dbReference>
<evidence type="ECO:0000259" key="2">
    <source>
        <dbReference type="Pfam" id="PF00793"/>
    </source>
</evidence>
<dbReference type="PANTHER" id="PTHR43018">
    <property type="entry name" value="PHOSPHO-2-DEHYDRO-3-DEOXYHEPTONATE ALDOLASE"/>
    <property type="match status" value="1"/>
</dbReference>
<keyword evidence="1" id="KW-0808">Transferase</keyword>
<keyword evidence="5" id="KW-1185">Reference proteome</keyword>
<accession>A0ABM7WW50</accession>
<dbReference type="PANTHER" id="PTHR43018:SF2">
    <property type="entry name" value="PHOSPHO-2-DEHYDRO-3-DEOXYHEPTONATE ALDOLASE"/>
    <property type="match status" value="1"/>
</dbReference>